<dbReference type="AlphaFoldDB" id="A0A0F9DH91"/>
<name>A0A0F9DH91_9ZZZZ</name>
<gene>
    <name evidence="1" type="ORF">LCGC14_2199850</name>
</gene>
<proteinExistence type="predicted"/>
<organism evidence="1">
    <name type="scientific">marine sediment metagenome</name>
    <dbReference type="NCBI Taxonomy" id="412755"/>
    <lineage>
        <taxon>unclassified sequences</taxon>
        <taxon>metagenomes</taxon>
        <taxon>ecological metagenomes</taxon>
    </lineage>
</organism>
<dbReference type="EMBL" id="LAZR01028962">
    <property type="protein sequence ID" value="KKL60984.1"/>
    <property type="molecule type" value="Genomic_DNA"/>
</dbReference>
<comment type="caution">
    <text evidence="1">The sequence shown here is derived from an EMBL/GenBank/DDBJ whole genome shotgun (WGS) entry which is preliminary data.</text>
</comment>
<accession>A0A0F9DH91</accession>
<evidence type="ECO:0000313" key="1">
    <source>
        <dbReference type="EMBL" id="KKL60984.1"/>
    </source>
</evidence>
<reference evidence="1" key="1">
    <citation type="journal article" date="2015" name="Nature">
        <title>Complex archaea that bridge the gap between prokaryotes and eukaryotes.</title>
        <authorList>
            <person name="Spang A."/>
            <person name="Saw J.H."/>
            <person name="Jorgensen S.L."/>
            <person name="Zaremba-Niedzwiedzka K."/>
            <person name="Martijn J."/>
            <person name="Lind A.E."/>
            <person name="van Eijk R."/>
            <person name="Schleper C."/>
            <person name="Guy L."/>
            <person name="Ettema T.J."/>
        </authorList>
    </citation>
    <scope>NUCLEOTIDE SEQUENCE</scope>
</reference>
<protein>
    <submittedName>
        <fullName evidence="1">Uncharacterized protein</fullName>
    </submittedName>
</protein>
<sequence>MADTVGAFDLQLAPVLEKEARGESLSEDEQRILAIEYYNCSVSFLRFLGYCKIEEPPDPLKPGSGGVMQLEQWPHILGDCTGTSKRKTNNHPEVQTDRGFVVDVSV</sequence>